<organism evidence="3 4">
    <name type="scientific">Pseudoduganella chitinolytica</name>
    <dbReference type="NCBI Taxonomy" id="34070"/>
    <lineage>
        <taxon>Bacteria</taxon>
        <taxon>Pseudomonadati</taxon>
        <taxon>Pseudomonadota</taxon>
        <taxon>Betaproteobacteria</taxon>
        <taxon>Burkholderiales</taxon>
        <taxon>Oxalobacteraceae</taxon>
        <taxon>Telluria group</taxon>
        <taxon>Pseudoduganella</taxon>
    </lineage>
</organism>
<accession>A0ABY8BE98</accession>
<dbReference type="SUPFAM" id="SSF110857">
    <property type="entry name" value="Gamma-glutamyl cyclotransferase-like"/>
    <property type="match status" value="1"/>
</dbReference>
<proteinExistence type="predicted"/>
<dbReference type="RefSeq" id="WP_277416271.1">
    <property type="nucleotide sequence ID" value="NZ_CP119083.1"/>
</dbReference>
<dbReference type="EC" id="4.3.2.7" evidence="1"/>
<dbReference type="PANTHER" id="PTHR12192">
    <property type="entry name" value="CATION TRANSPORT PROTEIN CHAC-RELATED"/>
    <property type="match status" value="1"/>
</dbReference>
<evidence type="ECO:0000313" key="3">
    <source>
        <dbReference type="EMBL" id="WEF33573.1"/>
    </source>
</evidence>
<evidence type="ECO:0000256" key="2">
    <source>
        <dbReference type="ARBA" id="ARBA00023239"/>
    </source>
</evidence>
<dbReference type="PANTHER" id="PTHR12192:SF2">
    <property type="entry name" value="GLUTATHIONE-SPECIFIC GAMMA-GLUTAMYLCYCLOTRANSFERASE 2"/>
    <property type="match status" value="1"/>
</dbReference>
<evidence type="ECO:0000256" key="1">
    <source>
        <dbReference type="ARBA" id="ARBA00012344"/>
    </source>
</evidence>
<name>A0ABY8BE98_9BURK</name>
<dbReference type="Proteomes" id="UP001216510">
    <property type="component" value="Chromosome"/>
</dbReference>
<dbReference type="Pfam" id="PF04752">
    <property type="entry name" value="ChaC"/>
    <property type="match status" value="1"/>
</dbReference>
<dbReference type="InterPro" id="IPR036568">
    <property type="entry name" value="GGCT-like_sf"/>
</dbReference>
<dbReference type="Gene3D" id="3.10.490.10">
    <property type="entry name" value="Gamma-glutamyl cyclotransferase-like"/>
    <property type="match status" value="1"/>
</dbReference>
<dbReference type="InterPro" id="IPR006840">
    <property type="entry name" value="ChaC"/>
</dbReference>
<dbReference type="InterPro" id="IPR013024">
    <property type="entry name" value="GGCT-like"/>
</dbReference>
<evidence type="ECO:0000313" key="4">
    <source>
        <dbReference type="Proteomes" id="UP001216510"/>
    </source>
</evidence>
<sequence>MSHNTIEINRAMDRFDGHHSVWLFGYGSLIWKADFPYLERRSASIAGWTRRFWQGSHDHRGTPEAPGRVATIVPHEGAICHGMAYLVTPEEFAHLDHREKNGYLRIAIDIRFDHGGVEEGLVYVARQDNAAFLGEASELEIARHIASARGPSGPNAEYLLHLAQALRELGHRDEHVFAIEDHLVGLEPWDRKGLSPQGD</sequence>
<protein>
    <recommendedName>
        <fullName evidence="1">glutathione-specific gamma-glutamylcyclotransferase</fullName>
        <ecNumber evidence="1">4.3.2.7</ecNumber>
    </recommendedName>
</protein>
<keyword evidence="4" id="KW-1185">Reference proteome</keyword>
<dbReference type="EMBL" id="CP119083">
    <property type="protein sequence ID" value="WEF33573.1"/>
    <property type="molecule type" value="Genomic_DNA"/>
</dbReference>
<reference evidence="3 4" key="1">
    <citation type="submission" date="2023-02" db="EMBL/GenBank/DDBJ databases">
        <title>Gemone sequence of Telluria chitinolytica ACM 3522T.</title>
        <authorList>
            <person name="Frediansyah A."/>
            <person name="Miess H."/>
            <person name="Gross H."/>
        </authorList>
    </citation>
    <scope>NUCLEOTIDE SEQUENCE [LARGE SCALE GENOMIC DNA]</scope>
    <source>
        <strain evidence="3 4">ACM 3522</strain>
    </source>
</reference>
<dbReference type="CDD" id="cd06661">
    <property type="entry name" value="GGCT_like"/>
    <property type="match status" value="1"/>
</dbReference>
<keyword evidence="2" id="KW-0456">Lyase</keyword>
<gene>
    <name evidence="3" type="ORF">PX653_01930</name>
</gene>